<dbReference type="OrthoDB" id="9809206at2"/>
<dbReference type="InterPro" id="IPR011066">
    <property type="entry name" value="MscS_channel_C_sf"/>
</dbReference>
<feature type="transmembrane region" description="Helical" evidence="8">
    <location>
        <begin position="598"/>
        <end position="620"/>
    </location>
</feature>
<organism evidence="12 13">
    <name type="scientific">Spirosoma pollinicola</name>
    <dbReference type="NCBI Taxonomy" id="2057025"/>
    <lineage>
        <taxon>Bacteria</taxon>
        <taxon>Pseudomonadati</taxon>
        <taxon>Bacteroidota</taxon>
        <taxon>Cytophagia</taxon>
        <taxon>Cytophagales</taxon>
        <taxon>Cytophagaceae</taxon>
        <taxon>Spirosoma</taxon>
    </lineage>
</organism>
<dbReference type="PANTHER" id="PTHR30347">
    <property type="entry name" value="POTASSIUM CHANNEL RELATED"/>
    <property type="match status" value="1"/>
</dbReference>
<keyword evidence="3" id="KW-1003">Cell membrane</keyword>
<keyword evidence="7" id="KW-0175">Coiled coil</keyword>
<evidence type="ECO:0000256" key="2">
    <source>
        <dbReference type="ARBA" id="ARBA00008017"/>
    </source>
</evidence>
<reference evidence="12 13" key="1">
    <citation type="submission" date="2017-11" db="EMBL/GenBank/DDBJ databases">
        <title>Taxonomic description and genome sequences of Spirosoma HA7 sp. nov., isolated from pollen microhabitat of Corylus avellana.</title>
        <authorList>
            <person name="Ambika Manirajan B."/>
            <person name="Suarez C."/>
            <person name="Ratering S."/>
            <person name="Geissler-Plaum R."/>
            <person name="Cardinale M."/>
            <person name="Sylvia S."/>
        </authorList>
    </citation>
    <scope>NUCLEOTIDE SEQUENCE [LARGE SCALE GENOMIC DNA]</scope>
    <source>
        <strain evidence="12 13">HA7</strain>
    </source>
</reference>
<comment type="subcellular location">
    <subcellularLocation>
        <location evidence="1">Cell membrane</location>
        <topology evidence="1">Multi-pass membrane protein</topology>
    </subcellularLocation>
</comment>
<dbReference type="Gene3D" id="3.30.70.100">
    <property type="match status" value="1"/>
</dbReference>
<feature type="transmembrane region" description="Helical" evidence="8">
    <location>
        <begin position="551"/>
        <end position="569"/>
    </location>
</feature>
<evidence type="ECO:0000256" key="4">
    <source>
        <dbReference type="ARBA" id="ARBA00022692"/>
    </source>
</evidence>
<keyword evidence="5 8" id="KW-1133">Transmembrane helix</keyword>
<dbReference type="KEGG" id="spir:CWM47_26700"/>
<feature type="chain" id="PRO_5014972639" evidence="9">
    <location>
        <begin position="37"/>
        <end position="798"/>
    </location>
</feature>
<keyword evidence="6 8" id="KW-0472">Membrane</keyword>
<evidence type="ECO:0000313" key="13">
    <source>
        <dbReference type="Proteomes" id="UP000232883"/>
    </source>
</evidence>
<evidence type="ECO:0000256" key="8">
    <source>
        <dbReference type="SAM" id="Phobius"/>
    </source>
</evidence>
<dbReference type="InterPro" id="IPR006685">
    <property type="entry name" value="MscS_channel_2nd"/>
</dbReference>
<evidence type="ECO:0000259" key="10">
    <source>
        <dbReference type="Pfam" id="PF00924"/>
    </source>
</evidence>
<feature type="transmembrane region" description="Helical" evidence="8">
    <location>
        <begin position="508"/>
        <end position="531"/>
    </location>
</feature>
<feature type="coiled-coil region" evidence="7">
    <location>
        <begin position="125"/>
        <end position="152"/>
    </location>
</feature>
<evidence type="ECO:0000256" key="9">
    <source>
        <dbReference type="SAM" id="SignalP"/>
    </source>
</evidence>
<keyword evidence="4 8" id="KW-0812">Transmembrane</keyword>
<dbReference type="AlphaFoldDB" id="A0A2K8Z5M4"/>
<accession>A0A2K8Z5M4</accession>
<keyword evidence="13" id="KW-1185">Reference proteome</keyword>
<evidence type="ECO:0000313" key="12">
    <source>
        <dbReference type="EMBL" id="AUD05119.1"/>
    </source>
</evidence>
<feature type="transmembrane region" description="Helical" evidence="8">
    <location>
        <begin position="278"/>
        <end position="299"/>
    </location>
</feature>
<evidence type="ECO:0000259" key="11">
    <source>
        <dbReference type="Pfam" id="PF21082"/>
    </source>
</evidence>
<feature type="transmembrane region" description="Helical" evidence="8">
    <location>
        <begin position="342"/>
        <end position="361"/>
    </location>
</feature>
<dbReference type="SUPFAM" id="SSF50182">
    <property type="entry name" value="Sm-like ribonucleoproteins"/>
    <property type="match status" value="1"/>
</dbReference>
<dbReference type="Gene3D" id="2.30.30.60">
    <property type="match status" value="1"/>
</dbReference>
<dbReference type="Pfam" id="PF00924">
    <property type="entry name" value="MS_channel_2nd"/>
    <property type="match status" value="1"/>
</dbReference>
<evidence type="ECO:0000256" key="7">
    <source>
        <dbReference type="SAM" id="Coils"/>
    </source>
</evidence>
<protein>
    <submittedName>
        <fullName evidence="12">Mechanosensitive ion channel protein</fullName>
    </submittedName>
</protein>
<name>A0A2K8Z5M4_9BACT</name>
<sequence>MIHIHNRQSARKFFTHYLLFSSLLALFTFLTPALHAQDTTGMGAVDSLPIIPQPGIPVDSIIARLEKGHTALNDINNRTQRGFTTWQIDENLPEVQSYIKTIRTNLALYSKVHDMKNMLMFQVLLGDIQQQLKSWRELLSDQEKQLSDMNGQLIGIAKDSILVTPADSNYRVLYANSLKDLRKQWIAASESTNKNLTRINKLQATVSDGYFETSELANIVNERIKEFNLKIIGKESDFIWAIPKNEGSDEKLEKLVARSYEGQRDMLGYYLDRSAGNWLYMLVIGLIFFGWTYSSFTIIRHHEPIDKILAEAKIRYLKPVPVFATLVVVFNCAPFFDLRPPAVYVELMQFILLISLTFLFYRSWTRKLFFHWLAIVGLYILVVLTRSSIIDPGLVFRLWLLLLSCVSVAFGFLFLFRIRKALSLTGFIKQVAILYIGLNILAVLFNIFGRISLAKICSTAAIFGLTQAIGLFTLVQIINEAFALQVISGRLTKGVASRFNYDKLKVGLHTLLSFVSIIAWIIIFTNNLYIYNAIYGRIEGFLSAERGVGSTTFTWGNIILFAIVLYISGAMRKYIGYFFGETEDEVSGSVSTADSRLVIIRLVMLIVGFLIAIVASGIGLDKVTVMVGALGVGIGLGLQNIVNNFVSGIILIFDKPFQIGDFIEIASKKGRVKTIGIRSSRLLTTEGSEVIIPNGDLLSGQVVNWTINHKAKRIELTIKADTEHDLQTLELLIKEEILKHPNAVKRIAPEIFLSTISNDTLELKVRVWINSVNKEDLFRSEVLLNIYRRFKENGIKLM</sequence>
<feature type="domain" description="Mechanosensitive ion channel MscS C-terminal" evidence="11">
    <location>
        <begin position="714"/>
        <end position="796"/>
    </location>
</feature>
<comment type="similarity">
    <text evidence="2">Belongs to the MscS (TC 1.A.23) family.</text>
</comment>
<proteinExistence type="inferred from homology"/>
<dbReference type="InterPro" id="IPR010920">
    <property type="entry name" value="LSM_dom_sf"/>
</dbReference>
<feature type="transmembrane region" description="Helical" evidence="8">
    <location>
        <begin position="427"/>
        <end position="448"/>
    </location>
</feature>
<dbReference type="RefSeq" id="WP_100991598.1">
    <property type="nucleotide sequence ID" value="NZ_CP025096.1"/>
</dbReference>
<dbReference type="Gene3D" id="1.10.287.1260">
    <property type="match status" value="1"/>
</dbReference>
<feature type="signal peptide" evidence="9">
    <location>
        <begin position="1"/>
        <end position="36"/>
    </location>
</feature>
<evidence type="ECO:0000256" key="5">
    <source>
        <dbReference type="ARBA" id="ARBA00022989"/>
    </source>
</evidence>
<dbReference type="GO" id="GO:0005886">
    <property type="term" value="C:plasma membrane"/>
    <property type="evidence" value="ECO:0007669"/>
    <property type="project" value="UniProtKB-SubCell"/>
</dbReference>
<dbReference type="InterPro" id="IPR049278">
    <property type="entry name" value="MS_channel_C"/>
</dbReference>
<dbReference type="EMBL" id="CP025096">
    <property type="protein sequence ID" value="AUD05119.1"/>
    <property type="molecule type" value="Genomic_DNA"/>
</dbReference>
<dbReference type="Pfam" id="PF21082">
    <property type="entry name" value="MS_channel_3rd"/>
    <property type="match status" value="1"/>
</dbReference>
<dbReference type="PANTHER" id="PTHR30347:SF1">
    <property type="entry name" value="MECHANOSENSITIVE CHANNEL MSCK"/>
    <property type="match status" value="1"/>
</dbReference>
<evidence type="ECO:0000256" key="6">
    <source>
        <dbReference type="ARBA" id="ARBA00023136"/>
    </source>
</evidence>
<evidence type="ECO:0000256" key="3">
    <source>
        <dbReference type="ARBA" id="ARBA00022475"/>
    </source>
</evidence>
<evidence type="ECO:0000256" key="1">
    <source>
        <dbReference type="ARBA" id="ARBA00004651"/>
    </source>
</evidence>
<feature type="transmembrane region" description="Helical" evidence="8">
    <location>
        <begin position="626"/>
        <end position="653"/>
    </location>
</feature>
<dbReference type="InterPro" id="IPR052702">
    <property type="entry name" value="MscS-like_channel"/>
</dbReference>
<dbReference type="InterPro" id="IPR023408">
    <property type="entry name" value="MscS_beta-dom_sf"/>
</dbReference>
<dbReference type="InterPro" id="IPR011014">
    <property type="entry name" value="MscS_channel_TM-2"/>
</dbReference>
<feature type="transmembrane region" description="Helical" evidence="8">
    <location>
        <begin position="460"/>
        <end position="487"/>
    </location>
</feature>
<keyword evidence="9" id="KW-0732">Signal</keyword>
<feature type="transmembrane region" description="Helical" evidence="8">
    <location>
        <begin position="396"/>
        <end position="415"/>
    </location>
</feature>
<gene>
    <name evidence="12" type="ORF">CWM47_26700</name>
</gene>
<feature type="domain" description="Mechanosensitive ion channel MscS" evidence="10">
    <location>
        <begin position="640"/>
        <end position="706"/>
    </location>
</feature>
<dbReference type="SUPFAM" id="SSF82861">
    <property type="entry name" value="Mechanosensitive channel protein MscS (YggB), transmembrane region"/>
    <property type="match status" value="1"/>
</dbReference>
<feature type="transmembrane region" description="Helical" evidence="8">
    <location>
        <begin position="320"/>
        <end position="336"/>
    </location>
</feature>
<dbReference type="Proteomes" id="UP000232883">
    <property type="component" value="Chromosome"/>
</dbReference>
<feature type="transmembrane region" description="Helical" evidence="8">
    <location>
        <begin position="368"/>
        <end position="390"/>
    </location>
</feature>
<dbReference type="SUPFAM" id="SSF82689">
    <property type="entry name" value="Mechanosensitive channel protein MscS (YggB), C-terminal domain"/>
    <property type="match status" value="1"/>
</dbReference>
<dbReference type="GO" id="GO:0008381">
    <property type="term" value="F:mechanosensitive monoatomic ion channel activity"/>
    <property type="evidence" value="ECO:0007669"/>
    <property type="project" value="UniProtKB-ARBA"/>
</dbReference>